<reference evidence="1 2" key="1">
    <citation type="submission" date="2016-04" db="EMBL/GenBank/DDBJ databases">
        <title>Complete genome sequence of Dokdonella koreensis DS-123T.</title>
        <authorList>
            <person name="Kim J.F."/>
            <person name="Lee H."/>
            <person name="Kwak M.-J."/>
        </authorList>
    </citation>
    <scope>NUCLEOTIDE SEQUENCE [LARGE SCALE GENOMIC DNA]</scope>
    <source>
        <strain evidence="1 2">DS-123</strain>
    </source>
</reference>
<evidence type="ECO:0000313" key="2">
    <source>
        <dbReference type="Proteomes" id="UP000076830"/>
    </source>
</evidence>
<dbReference type="AlphaFoldDB" id="A0A160DU38"/>
<keyword evidence="2" id="KW-1185">Reference proteome</keyword>
<organism evidence="1 2">
    <name type="scientific">Dokdonella koreensis DS-123</name>
    <dbReference type="NCBI Taxonomy" id="1300342"/>
    <lineage>
        <taxon>Bacteria</taxon>
        <taxon>Pseudomonadati</taxon>
        <taxon>Pseudomonadota</taxon>
        <taxon>Gammaproteobacteria</taxon>
        <taxon>Lysobacterales</taxon>
        <taxon>Rhodanobacteraceae</taxon>
        <taxon>Dokdonella</taxon>
    </lineage>
</organism>
<evidence type="ECO:0000313" key="1">
    <source>
        <dbReference type="EMBL" id="ANB17948.1"/>
    </source>
</evidence>
<name>A0A160DU38_9GAMM</name>
<dbReference type="EMBL" id="CP015249">
    <property type="protein sequence ID" value="ANB17948.1"/>
    <property type="molecule type" value="Genomic_DNA"/>
</dbReference>
<dbReference type="Proteomes" id="UP000076830">
    <property type="component" value="Chromosome"/>
</dbReference>
<proteinExistence type="predicted"/>
<sequence length="60" mass="6555">MLAWDAELLRRVTSTRHPDRKLVVDRDWSGLGEGMLHVLNGIFKAVAVSIPVTQVGGGID</sequence>
<accession>A0A160DU38</accession>
<protein>
    <submittedName>
        <fullName evidence="1">Uncharacterized protein</fullName>
    </submittedName>
</protein>
<gene>
    <name evidence="1" type="ORF">I596_1926</name>
</gene>
<dbReference type="KEGG" id="dko:I596_1926"/>